<comment type="caution">
    <text evidence="1">The sequence shown here is derived from an EMBL/GenBank/DDBJ whole genome shotgun (WGS) entry which is preliminary data.</text>
</comment>
<proteinExistence type="predicted"/>
<protein>
    <submittedName>
        <fullName evidence="1">Uncharacterized protein</fullName>
    </submittedName>
</protein>
<accession>A0AAV3ZRX6</accession>
<evidence type="ECO:0000313" key="2">
    <source>
        <dbReference type="Proteomes" id="UP000735302"/>
    </source>
</evidence>
<keyword evidence="2" id="KW-1185">Reference proteome</keyword>
<dbReference type="AlphaFoldDB" id="A0AAV3ZRX6"/>
<name>A0AAV3ZRX6_9GAST</name>
<dbReference type="Proteomes" id="UP000735302">
    <property type="component" value="Unassembled WGS sequence"/>
</dbReference>
<reference evidence="1 2" key="1">
    <citation type="journal article" date="2021" name="Elife">
        <title>Chloroplast acquisition without the gene transfer in kleptoplastic sea slugs, Plakobranchus ocellatus.</title>
        <authorList>
            <person name="Maeda T."/>
            <person name="Takahashi S."/>
            <person name="Yoshida T."/>
            <person name="Shimamura S."/>
            <person name="Takaki Y."/>
            <person name="Nagai Y."/>
            <person name="Toyoda A."/>
            <person name="Suzuki Y."/>
            <person name="Arimoto A."/>
            <person name="Ishii H."/>
            <person name="Satoh N."/>
            <person name="Nishiyama T."/>
            <person name="Hasebe M."/>
            <person name="Maruyama T."/>
            <person name="Minagawa J."/>
            <person name="Obokata J."/>
            <person name="Shigenobu S."/>
        </authorList>
    </citation>
    <scope>NUCLEOTIDE SEQUENCE [LARGE SCALE GENOMIC DNA]</scope>
</reference>
<sequence>MSHMAFNTVTAQLSTACAEFIQKHNIRLRGHDLASHPEPCRGRPGVAPSLSVSWQTSVGENGRLTRDRDIRLKGNGIGLAGVEYKTSLVTAEMAGTGFITTRGPEVALETTDHNVTGAVVSIIKQRGKSVEMASTTWDSRPTNQSARLGMNQLKIPGMPTVTLVQCKHPSGVQFLTL</sequence>
<evidence type="ECO:0000313" key="1">
    <source>
        <dbReference type="EMBL" id="GFN98730.1"/>
    </source>
</evidence>
<dbReference type="EMBL" id="BLXT01002861">
    <property type="protein sequence ID" value="GFN98730.1"/>
    <property type="molecule type" value="Genomic_DNA"/>
</dbReference>
<organism evidence="1 2">
    <name type="scientific">Plakobranchus ocellatus</name>
    <dbReference type="NCBI Taxonomy" id="259542"/>
    <lineage>
        <taxon>Eukaryota</taxon>
        <taxon>Metazoa</taxon>
        <taxon>Spiralia</taxon>
        <taxon>Lophotrochozoa</taxon>
        <taxon>Mollusca</taxon>
        <taxon>Gastropoda</taxon>
        <taxon>Heterobranchia</taxon>
        <taxon>Euthyneura</taxon>
        <taxon>Panpulmonata</taxon>
        <taxon>Sacoglossa</taxon>
        <taxon>Placobranchoidea</taxon>
        <taxon>Plakobranchidae</taxon>
        <taxon>Plakobranchus</taxon>
    </lineage>
</organism>
<gene>
    <name evidence="1" type="ORF">PoB_002523600</name>
</gene>